<comment type="caution">
    <text evidence="3">The sequence shown here is derived from an EMBL/GenBank/DDBJ whole genome shotgun (WGS) entry which is preliminary data.</text>
</comment>
<name>A0A9P6VUP5_RHOMI</name>
<dbReference type="PANTHER" id="PTHR34407:SF1">
    <property type="entry name" value="SGNH HYDROLASE-TYPE ESTERASE DOMAIN-CONTAINING PROTEIN"/>
    <property type="match status" value="1"/>
</dbReference>
<feature type="transmembrane region" description="Helical" evidence="2">
    <location>
        <begin position="32"/>
        <end position="54"/>
    </location>
</feature>
<organism evidence="3 4">
    <name type="scientific">Rhodotorula mucilaginosa</name>
    <name type="common">Yeast</name>
    <name type="synonym">Rhodotorula rubra</name>
    <dbReference type="NCBI Taxonomy" id="5537"/>
    <lineage>
        <taxon>Eukaryota</taxon>
        <taxon>Fungi</taxon>
        <taxon>Dikarya</taxon>
        <taxon>Basidiomycota</taxon>
        <taxon>Pucciniomycotina</taxon>
        <taxon>Microbotryomycetes</taxon>
        <taxon>Sporidiobolales</taxon>
        <taxon>Sporidiobolaceae</taxon>
        <taxon>Rhodotorula</taxon>
    </lineage>
</organism>
<keyword evidence="3" id="KW-0378">Hydrolase</keyword>
<gene>
    <name evidence="3" type="primary">CAS3_1</name>
    <name evidence="3" type="ORF">C6P46_000383</name>
</gene>
<evidence type="ECO:0000313" key="3">
    <source>
        <dbReference type="EMBL" id="KAG0656227.1"/>
    </source>
</evidence>
<sequence length="528" mass="58255">MGATPKPGQSGFAHSLLSSSDRPPRKTIARGFARSSAVWLLLCAGGWMLLHYGLYDLQRQGARSVAAETTLLEPTATSSCEVCHLDPGNRPCTYGLDNIRLSRAFEASGHRLRNVLRRALAGEKVTAGILGASVTAGHGVPPGRQRWQDRWFEDFQRLFPNAEMHVGAAPAMDSQFFSCCASAVTPMDLDIYIVELDINNDGSFRTMKSDDALMRNLLQLPQEPAVLRVSVFALILDDLVRGTASTMLTSQLFDVPVISLRPFMLPYVMRHRETASDIFSRDPQGQVDLRHISEQSHIILGDMLSLYTQKEVCETRRRDLFPVPEISSGPWIPSDELGLIPNGTLWDSWLRANPPRIVMPLCQSLASKLSPLTPVSHSKSFRVETWHDKSAWTATLPGAQIRLRFTGSWVGLFVYVTNGNSAEEQSSDSSVRRRTAPGTANCWLEDPVGIRLDDEDDEDEETDAVARTGSDAAIFIVNSHFPDRAAAGFEFIELAQDLSPGEHILACEVSKETTSGGYKWRVQGIASL</sequence>
<proteinExistence type="predicted"/>
<dbReference type="PANTHER" id="PTHR34407">
    <property type="entry name" value="EXPRESSED PROTEIN"/>
    <property type="match status" value="1"/>
</dbReference>
<feature type="region of interest" description="Disordered" evidence="1">
    <location>
        <begin position="1"/>
        <end position="23"/>
    </location>
</feature>
<evidence type="ECO:0000256" key="2">
    <source>
        <dbReference type="SAM" id="Phobius"/>
    </source>
</evidence>
<accession>A0A9P6VUP5</accession>
<evidence type="ECO:0000313" key="4">
    <source>
        <dbReference type="Proteomes" id="UP000777482"/>
    </source>
</evidence>
<keyword evidence="3" id="KW-0255">Endonuclease</keyword>
<keyword evidence="3" id="KW-0540">Nuclease</keyword>
<keyword evidence="2" id="KW-0812">Transmembrane</keyword>
<dbReference type="EMBL" id="PUHQ01000101">
    <property type="protein sequence ID" value="KAG0656227.1"/>
    <property type="molecule type" value="Genomic_DNA"/>
</dbReference>
<dbReference type="OrthoDB" id="544608at2759"/>
<dbReference type="GO" id="GO:0004519">
    <property type="term" value="F:endonuclease activity"/>
    <property type="evidence" value="ECO:0007669"/>
    <property type="project" value="UniProtKB-KW"/>
</dbReference>
<dbReference type="Proteomes" id="UP000777482">
    <property type="component" value="Unassembled WGS sequence"/>
</dbReference>
<protein>
    <submittedName>
        <fullName evidence="3">CRISPR-associated endonuclease/helicase Cas3</fullName>
    </submittedName>
</protein>
<keyword evidence="2" id="KW-1133">Transmembrane helix</keyword>
<keyword evidence="4" id="KW-1185">Reference proteome</keyword>
<reference evidence="3 4" key="1">
    <citation type="submission" date="2020-11" db="EMBL/GenBank/DDBJ databases">
        <title>Kefir isolates.</title>
        <authorList>
            <person name="Marcisauskas S."/>
            <person name="Kim Y."/>
            <person name="Blasche S."/>
        </authorList>
    </citation>
    <scope>NUCLEOTIDE SEQUENCE [LARGE SCALE GENOMIC DNA]</scope>
    <source>
        <strain evidence="3 4">KR</strain>
    </source>
</reference>
<dbReference type="AlphaFoldDB" id="A0A9P6VUP5"/>
<keyword evidence="2" id="KW-0472">Membrane</keyword>
<evidence type="ECO:0000256" key="1">
    <source>
        <dbReference type="SAM" id="MobiDB-lite"/>
    </source>
</evidence>